<dbReference type="Gene3D" id="3.40.630.30">
    <property type="match status" value="1"/>
</dbReference>
<protein>
    <submittedName>
        <fullName evidence="3">MarR family transcriptional regulator</fullName>
    </submittedName>
</protein>
<feature type="domain" description="HTH marR-type" evidence="1">
    <location>
        <begin position="8"/>
        <end position="138"/>
    </location>
</feature>
<feature type="domain" description="N-acetyltransferase" evidence="2">
    <location>
        <begin position="164"/>
        <end position="316"/>
    </location>
</feature>
<evidence type="ECO:0000313" key="4">
    <source>
        <dbReference type="Proteomes" id="UP000316093"/>
    </source>
</evidence>
<evidence type="ECO:0000313" key="3">
    <source>
        <dbReference type="EMBL" id="QDE38140.1"/>
    </source>
</evidence>
<dbReference type="InterPro" id="IPR036388">
    <property type="entry name" value="WH-like_DNA-bd_sf"/>
</dbReference>
<dbReference type="GO" id="GO:0016747">
    <property type="term" value="F:acyltransferase activity, transferring groups other than amino-acyl groups"/>
    <property type="evidence" value="ECO:0007669"/>
    <property type="project" value="InterPro"/>
</dbReference>
<sequence>MYLSSLRELAIGSRLKALSDYFYQAVDEVYRASGAGIESRWFPVLRFLRDVGPTTVTEVAAAIGQTHSAVSQLADRLVDAGMVVRQRDPGDGRRSVLTLTDAGERALGALGPVWLALRRGMAESLGPRMLDLLDAIDGCEQALAERPLVAAVMDQRAALSRESVEVVPWDRAYADHFRRLNQQWLERYFRVEDVDRTLFADPENIVIQPGGAIFFALYAGEVVGTCALLHEGDGVYELSKMGVDENFRGLGAGRRLLDASIDAWRQRGGKQLFLESNSRLGRALGMYERAGFVRQETIRPGSHYERADVYMVYEGKP</sequence>
<dbReference type="CDD" id="cd00090">
    <property type="entry name" value="HTH_ARSR"/>
    <property type="match status" value="1"/>
</dbReference>
<dbReference type="PROSITE" id="PS50995">
    <property type="entry name" value="HTH_MARR_2"/>
    <property type="match status" value="1"/>
</dbReference>
<keyword evidence="4" id="KW-1185">Reference proteome</keyword>
<dbReference type="InterPro" id="IPR036390">
    <property type="entry name" value="WH_DNA-bd_sf"/>
</dbReference>
<dbReference type="CDD" id="cd04301">
    <property type="entry name" value="NAT_SF"/>
    <property type="match status" value="1"/>
</dbReference>
<dbReference type="SUPFAM" id="SSF55729">
    <property type="entry name" value="Acyl-CoA N-acyltransferases (Nat)"/>
    <property type="match status" value="1"/>
</dbReference>
<dbReference type="PROSITE" id="PS51186">
    <property type="entry name" value="GNAT"/>
    <property type="match status" value="1"/>
</dbReference>
<dbReference type="Proteomes" id="UP000316093">
    <property type="component" value="Chromosome"/>
</dbReference>
<dbReference type="RefSeq" id="WP_139979332.1">
    <property type="nucleotide sequence ID" value="NZ_CP041046.1"/>
</dbReference>
<dbReference type="Gene3D" id="1.10.10.10">
    <property type="entry name" value="Winged helix-like DNA-binding domain superfamily/Winged helix DNA-binding domain"/>
    <property type="match status" value="1"/>
</dbReference>
<evidence type="ECO:0000259" key="1">
    <source>
        <dbReference type="PROSITE" id="PS50995"/>
    </source>
</evidence>
<dbReference type="InterPro" id="IPR011991">
    <property type="entry name" value="ArsR-like_HTH"/>
</dbReference>
<dbReference type="InterPro" id="IPR016181">
    <property type="entry name" value="Acyl_CoA_acyltransferase"/>
</dbReference>
<dbReference type="Pfam" id="PF00583">
    <property type="entry name" value="Acetyltransf_1"/>
    <property type="match status" value="1"/>
</dbReference>
<reference evidence="3 4" key="1">
    <citation type="submission" date="2019-06" db="EMBL/GenBank/DDBJ databases">
        <title>A complete genome sequence for Luteibacter pinisoli MAH-14.</title>
        <authorList>
            <person name="Baltrus D.A."/>
        </authorList>
    </citation>
    <scope>NUCLEOTIDE SEQUENCE [LARGE SCALE GENOMIC DNA]</scope>
    <source>
        <strain evidence="3 4">MAH-14</strain>
    </source>
</reference>
<dbReference type="PANTHER" id="PTHR33164">
    <property type="entry name" value="TRANSCRIPTIONAL REGULATOR, MARR FAMILY"/>
    <property type="match status" value="1"/>
</dbReference>
<dbReference type="InterPro" id="IPR039422">
    <property type="entry name" value="MarR/SlyA-like"/>
</dbReference>
<dbReference type="PANTHER" id="PTHR33164:SF43">
    <property type="entry name" value="HTH-TYPE TRANSCRIPTIONAL REPRESSOR YETL"/>
    <property type="match status" value="1"/>
</dbReference>
<dbReference type="GO" id="GO:0003700">
    <property type="term" value="F:DNA-binding transcription factor activity"/>
    <property type="evidence" value="ECO:0007669"/>
    <property type="project" value="InterPro"/>
</dbReference>
<proteinExistence type="predicted"/>
<dbReference type="AlphaFoldDB" id="A0A4Y5YYP7"/>
<dbReference type="Pfam" id="PF12802">
    <property type="entry name" value="MarR_2"/>
    <property type="match status" value="1"/>
</dbReference>
<accession>A0A4Y5YYP7</accession>
<dbReference type="SMART" id="SM00347">
    <property type="entry name" value="HTH_MARR"/>
    <property type="match status" value="1"/>
</dbReference>
<dbReference type="InterPro" id="IPR000835">
    <property type="entry name" value="HTH_MarR-typ"/>
</dbReference>
<dbReference type="KEGG" id="lpy:FIV34_02455"/>
<dbReference type="GO" id="GO:0006950">
    <property type="term" value="P:response to stress"/>
    <property type="evidence" value="ECO:0007669"/>
    <property type="project" value="TreeGrafter"/>
</dbReference>
<name>A0A4Y5YYP7_9GAMM</name>
<dbReference type="EMBL" id="CP041046">
    <property type="protein sequence ID" value="QDE38140.1"/>
    <property type="molecule type" value="Genomic_DNA"/>
</dbReference>
<dbReference type="SUPFAM" id="SSF46785">
    <property type="entry name" value="Winged helix' DNA-binding domain"/>
    <property type="match status" value="1"/>
</dbReference>
<dbReference type="OrthoDB" id="1431064at2"/>
<dbReference type="InterPro" id="IPR000182">
    <property type="entry name" value="GNAT_dom"/>
</dbReference>
<organism evidence="3 4">
    <name type="scientific">Luteibacter pinisoli</name>
    <dbReference type="NCBI Taxonomy" id="2589080"/>
    <lineage>
        <taxon>Bacteria</taxon>
        <taxon>Pseudomonadati</taxon>
        <taxon>Pseudomonadota</taxon>
        <taxon>Gammaproteobacteria</taxon>
        <taxon>Lysobacterales</taxon>
        <taxon>Rhodanobacteraceae</taxon>
        <taxon>Luteibacter</taxon>
    </lineage>
</organism>
<evidence type="ECO:0000259" key="2">
    <source>
        <dbReference type="PROSITE" id="PS51186"/>
    </source>
</evidence>
<gene>
    <name evidence="3" type="ORF">FIV34_02455</name>
</gene>